<evidence type="ECO:0000313" key="2">
    <source>
        <dbReference type="Proteomes" id="UP001150924"/>
    </source>
</evidence>
<proteinExistence type="predicted"/>
<comment type="caution">
    <text evidence="1">The sequence shown here is derived from an EMBL/GenBank/DDBJ whole genome shotgun (WGS) entry which is preliminary data.</text>
</comment>
<sequence>MRGVLIGFTGLMSLAALAVLILLLRAPQEVAPVSPPAPRLVLPEASVRYGSARPMWEVALFVDLESPASRQVFSQLTRVVAEGLLIDGPAELRLLHAPRGGCAGSERGGFGCAAARMVECAEDMSRGTGIVLAGEVLDLQWAPPGQRDMAAALRLATRLGLDATALTRCVAEAREIEIRVAEQVAFAAARGLAQAPGGFLRRAGEPDRVAPFAGDVTAEVLRTLSMCLARGRCEEGS</sequence>
<keyword evidence="2" id="KW-1185">Reference proteome</keyword>
<dbReference type="Proteomes" id="UP001150924">
    <property type="component" value="Unassembled WGS sequence"/>
</dbReference>
<gene>
    <name evidence="1" type="ORF">OV079_47440</name>
</gene>
<accession>A0A9X3F1U7</accession>
<reference evidence="1" key="1">
    <citation type="submission" date="2022-11" db="EMBL/GenBank/DDBJ databases">
        <title>Minimal conservation of predation-associated metabolite biosynthetic gene clusters underscores biosynthetic potential of Myxococcota including descriptions for ten novel species: Archangium lansinium sp. nov., Myxococcus landrumus sp. nov., Nannocystis bai.</title>
        <authorList>
            <person name="Ahearne A."/>
            <person name="Stevens C."/>
            <person name="Phillips K."/>
        </authorList>
    </citation>
    <scope>NUCLEOTIDE SEQUENCE</scope>
    <source>
        <strain evidence="1">Na p29</strain>
    </source>
</reference>
<evidence type="ECO:0000313" key="1">
    <source>
        <dbReference type="EMBL" id="MCY1013044.1"/>
    </source>
</evidence>
<dbReference type="RefSeq" id="WP_267776708.1">
    <property type="nucleotide sequence ID" value="NZ_JAPNKE010000002.1"/>
</dbReference>
<dbReference type="Gene3D" id="3.40.30.10">
    <property type="entry name" value="Glutaredoxin"/>
    <property type="match status" value="1"/>
</dbReference>
<protein>
    <submittedName>
        <fullName evidence="1">Uncharacterized protein</fullName>
    </submittedName>
</protein>
<name>A0A9X3F1U7_9BACT</name>
<dbReference type="EMBL" id="JAPNKE010000002">
    <property type="protein sequence ID" value="MCY1013044.1"/>
    <property type="molecule type" value="Genomic_DNA"/>
</dbReference>
<organism evidence="1 2">
    <name type="scientific">Nannocystis pusilla</name>
    <dbReference type="NCBI Taxonomy" id="889268"/>
    <lineage>
        <taxon>Bacteria</taxon>
        <taxon>Pseudomonadati</taxon>
        <taxon>Myxococcota</taxon>
        <taxon>Polyangia</taxon>
        <taxon>Nannocystales</taxon>
        <taxon>Nannocystaceae</taxon>
        <taxon>Nannocystis</taxon>
    </lineage>
</organism>
<dbReference type="AlphaFoldDB" id="A0A9X3F1U7"/>